<sequence>MNDLSEESIDHVQIILNTYVVKNDKDELLREGADCWWDLAVYASCCHRCCEIKKMSMRTAQTL</sequence>
<evidence type="ECO:0000313" key="1">
    <source>
        <dbReference type="EMBL" id="KAI9909231.1"/>
    </source>
</evidence>
<protein>
    <submittedName>
        <fullName evidence="1">Uncharacterized protein</fullName>
    </submittedName>
</protein>
<proteinExistence type="predicted"/>
<comment type="caution">
    <text evidence="1">The sequence shown here is derived from an EMBL/GenBank/DDBJ whole genome shotgun (WGS) entry which is preliminary data.</text>
</comment>
<dbReference type="Proteomes" id="UP001163321">
    <property type="component" value="Chromosome 7"/>
</dbReference>
<gene>
    <name evidence="1" type="ORF">PsorP6_014691</name>
</gene>
<name>A0ACC0VUT6_9STRA</name>
<organism evidence="1 2">
    <name type="scientific">Peronosclerospora sorghi</name>
    <dbReference type="NCBI Taxonomy" id="230839"/>
    <lineage>
        <taxon>Eukaryota</taxon>
        <taxon>Sar</taxon>
        <taxon>Stramenopiles</taxon>
        <taxon>Oomycota</taxon>
        <taxon>Peronosporomycetes</taxon>
        <taxon>Peronosporales</taxon>
        <taxon>Peronosporaceae</taxon>
        <taxon>Peronosclerospora</taxon>
    </lineage>
</organism>
<reference evidence="1 2" key="1">
    <citation type="journal article" date="2022" name="bioRxiv">
        <title>The genome of the oomycete Peronosclerospora sorghi, a cosmopolitan pathogen of maize and sorghum, is inflated with dispersed pseudogenes.</title>
        <authorList>
            <person name="Fletcher K."/>
            <person name="Martin F."/>
            <person name="Isakeit T."/>
            <person name="Cavanaugh K."/>
            <person name="Magill C."/>
            <person name="Michelmore R."/>
        </authorList>
    </citation>
    <scope>NUCLEOTIDE SEQUENCE [LARGE SCALE GENOMIC DNA]</scope>
    <source>
        <strain evidence="1">P6</strain>
    </source>
</reference>
<evidence type="ECO:0000313" key="2">
    <source>
        <dbReference type="Proteomes" id="UP001163321"/>
    </source>
</evidence>
<dbReference type="EMBL" id="CM047586">
    <property type="protein sequence ID" value="KAI9909231.1"/>
    <property type="molecule type" value="Genomic_DNA"/>
</dbReference>
<keyword evidence="2" id="KW-1185">Reference proteome</keyword>
<accession>A0ACC0VUT6</accession>